<reference evidence="2 3" key="1">
    <citation type="submission" date="2013-03" db="EMBL/GenBank/DDBJ databases">
        <authorList>
            <person name="Fiebig A."/>
            <person name="Goeker M."/>
            <person name="Klenk H.-P.P."/>
        </authorList>
    </citation>
    <scope>NUCLEOTIDE SEQUENCE [LARGE SCALE GENOMIC DNA]</scope>
    <source>
        <strain evidence="3">DSM 19469</strain>
    </source>
</reference>
<dbReference type="STRING" id="1294273.roselon_00747"/>
<keyword evidence="3" id="KW-1185">Reference proteome</keyword>
<keyword evidence="1" id="KW-0472">Membrane</keyword>
<organism evidence="2 3">
    <name type="scientific">Roseicyclus elongatus DSM 19469</name>
    <dbReference type="NCBI Taxonomy" id="1294273"/>
    <lineage>
        <taxon>Bacteria</taxon>
        <taxon>Pseudomonadati</taxon>
        <taxon>Pseudomonadota</taxon>
        <taxon>Alphaproteobacteria</taxon>
        <taxon>Rhodobacterales</taxon>
        <taxon>Roseobacteraceae</taxon>
        <taxon>Roseicyclus</taxon>
    </lineage>
</organism>
<protein>
    <submittedName>
        <fullName evidence="2">Uncharacterized protein</fullName>
    </submittedName>
</protein>
<evidence type="ECO:0000256" key="1">
    <source>
        <dbReference type="SAM" id="Phobius"/>
    </source>
</evidence>
<proteinExistence type="predicted"/>
<dbReference type="RefSeq" id="WP_156945775.1">
    <property type="nucleotide sequence ID" value="NZ_CP004372.1"/>
</dbReference>
<keyword evidence="1" id="KW-1133">Transmembrane helix</keyword>
<feature type="transmembrane region" description="Helical" evidence="1">
    <location>
        <begin position="30"/>
        <end position="50"/>
    </location>
</feature>
<gene>
    <name evidence="2" type="ORF">roselon_00747</name>
</gene>
<dbReference type="KEGG" id="red:roselon_00747"/>
<evidence type="ECO:0000313" key="2">
    <source>
        <dbReference type="EMBL" id="AHM03166.1"/>
    </source>
</evidence>
<dbReference type="Proteomes" id="UP000019593">
    <property type="component" value="Chromosome"/>
</dbReference>
<dbReference type="HOGENOM" id="CLU_3103356_0_0_5"/>
<dbReference type="EMBL" id="CP004372">
    <property type="protein sequence ID" value="AHM03166.1"/>
    <property type="molecule type" value="Genomic_DNA"/>
</dbReference>
<name>W8S333_9RHOB</name>
<evidence type="ECO:0000313" key="3">
    <source>
        <dbReference type="Proteomes" id="UP000019593"/>
    </source>
</evidence>
<sequence length="51" mass="5431">MPENNTPPPAHVSSTDRLRAWLKSDVTIRLPGWAVALGGGLVLVLILVALD</sequence>
<keyword evidence="1" id="KW-0812">Transmembrane</keyword>
<accession>W8S333</accession>
<dbReference type="AlphaFoldDB" id="W8S333"/>